<dbReference type="RefSeq" id="WP_208724217.1">
    <property type="nucleotide sequence ID" value="NZ_CP024636.1"/>
</dbReference>
<name>A0AAP9H7F9_9GAMM</name>
<dbReference type="InterPro" id="IPR017739">
    <property type="entry name" value="T6SS-assoc_VCA0119"/>
</dbReference>
<dbReference type="PANTHER" id="PTHR37024">
    <property type="entry name" value="TYPE VI SECRETION SYSTEM DUF2094 AND IMPA-RELATED DOMAIN PROTEIN"/>
    <property type="match status" value="1"/>
</dbReference>
<evidence type="ECO:0000313" key="3">
    <source>
        <dbReference type="EMBL" id="QGR08130.1"/>
    </source>
</evidence>
<dbReference type="AlphaFoldDB" id="A0AAP9H7F9"/>
<gene>
    <name evidence="2" type="primary">tssA</name>
    <name evidence="3" type="ORF">CTZ24_17545</name>
    <name evidence="2" type="ORF">Q3404_26265</name>
</gene>
<keyword evidence="5" id="KW-1185">Reference proteome</keyword>
<dbReference type="InterPro" id="IPR010657">
    <property type="entry name" value="ImpA_N"/>
</dbReference>
<sequence length="528" mass="58990">MTGIAVLISACGAEESALRAEAQQHISDWARWMEPIADRSPTGEDPAYDDHFQQMREEVNKLSGVDTALIIALAEPLLLSVSKDIRVITFYLWARLHQQGEQGLAEGLELLAASLQQYGELLHPQRPRSRQGALSWLGSGRMLDSLALWPEVDRVRIRRVCAGLLRIHDLLSAEERPVLAPLVQALEVRLARSGGADVLVPQNCRESSDVDAHQHITASIVAPVCSGRDLLDQARSLARYLRDQPEGWLAAHHLMKSVRWDTLHHLPPLDASGRTRLSPPKPEHLAHLKRLWLQQSWQELLELTDSLFAQGVNHLWLDVQWYVWEALNRGKADSRLATLVEQDLGALLLRLPGLEGLTFSDGMPFADEVTLNWIARQVSNDASYREPVAVACGGEQEGDILALESDALAKADEEGVEAALNWLQQRPGVNSPRARWLLRLLMARVCEQLGKNDMALHLLRELDSQAENLTLAHWSPEFMFEVRARRLKLLRTRAARSENDKARLQSEMNSLLAGLITIDPARAAVLCG</sequence>
<feature type="domain" description="ImpA N-terminal" evidence="1">
    <location>
        <begin position="33"/>
        <end position="137"/>
    </location>
</feature>
<dbReference type="Pfam" id="PF06812">
    <property type="entry name" value="ImpA_N"/>
    <property type="match status" value="1"/>
</dbReference>
<reference evidence="3" key="2">
    <citation type="journal article" date="2020" name="Environ. Microbiol.">
        <title>The extreme plant-growth-promoting properties of Pantoea phytobeneficialis MSR2 revealed by functional and genomic analysis.</title>
        <authorList>
            <person name="Nascimento F.X."/>
            <person name="Hernandez A.G."/>
            <person name="Glick B.R."/>
            <person name="Rossi M.J."/>
        </authorList>
    </citation>
    <scope>NUCLEOTIDE SEQUENCE</scope>
    <source>
        <strain evidence="3">MSR2</strain>
    </source>
</reference>
<dbReference type="Proteomes" id="UP001171299">
    <property type="component" value="Unassembled WGS sequence"/>
</dbReference>
<dbReference type="KEGG" id="ppho:CTZ24_17545"/>
<dbReference type="EMBL" id="CP024636">
    <property type="protein sequence ID" value="QGR08130.1"/>
    <property type="molecule type" value="Genomic_DNA"/>
</dbReference>
<reference evidence="2" key="3">
    <citation type="submission" date="2023-07" db="EMBL/GenBank/DDBJ databases">
        <title>The extreme plant-growth-promoting properties of Pantoea phytobeneficialis PF55 revealed by functional and genomic analysis.</title>
        <authorList>
            <person name="Nascimento F.X."/>
            <person name="Marcio R.J."/>
        </authorList>
    </citation>
    <scope>NUCLEOTIDE SEQUENCE</scope>
    <source>
        <strain evidence="2">PF55</strain>
    </source>
</reference>
<protein>
    <submittedName>
        <fullName evidence="3">Type VI secretion system protein TssA</fullName>
    </submittedName>
</protein>
<organism evidence="3 4">
    <name type="scientific">Pantoea phytobeneficialis</name>
    <dbReference type="NCBI Taxonomy" id="2052056"/>
    <lineage>
        <taxon>Bacteria</taxon>
        <taxon>Pseudomonadati</taxon>
        <taxon>Pseudomonadota</taxon>
        <taxon>Gammaproteobacteria</taxon>
        <taxon>Enterobacterales</taxon>
        <taxon>Erwiniaceae</taxon>
        <taxon>Pantoea</taxon>
    </lineage>
</organism>
<proteinExistence type="predicted"/>
<accession>A0AAP9H7F9</accession>
<dbReference type="Proteomes" id="UP000424872">
    <property type="component" value="Chromosome"/>
</dbReference>
<evidence type="ECO:0000259" key="1">
    <source>
        <dbReference type="Pfam" id="PF06812"/>
    </source>
</evidence>
<dbReference type="Pfam" id="PF16989">
    <property type="entry name" value="T6SS_VasJ"/>
    <property type="match status" value="1"/>
</dbReference>
<dbReference type="PANTHER" id="PTHR37024:SF5">
    <property type="entry name" value="IMPA N-TERMINAL DOMAIN-CONTAINING PROTEIN"/>
    <property type="match status" value="1"/>
</dbReference>
<evidence type="ECO:0000313" key="2">
    <source>
        <dbReference type="EMBL" id="MDO6410079.1"/>
    </source>
</evidence>
<evidence type="ECO:0000313" key="5">
    <source>
        <dbReference type="Proteomes" id="UP001171299"/>
    </source>
</evidence>
<dbReference type="EMBL" id="JAUOOM010000048">
    <property type="protein sequence ID" value="MDO6410079.1"/>
    <property type="molecule type" value="Genomic_DNA"/>
</dbReference>
<reference evidence="4" key="1">
    <citation type="submission" date="2017-11" db="EMBL/GenBank/DDBJ databases">
        <title>Genome sequence of Pantoea sp. MSR2.</title>
        <authorList>
            <person name="Nascimento F.X."/>
        </authorList>
    </citation>
    <scope>NUCLEOTIDE SEQUENCE [LARGE SCALE GENOMIC DNA]</scope>
    <source>
        <strain evidence="4">MSR2</strain>
    </source>
</reference>
<dbReference type="NCBIfam" id="TIGR03362">
    <property type="entry name" value="VI_chp_7"/>
    <property type="match status" value="1"/>
</dbReference>
<evidence type="ECO:0000313" key="4">
    <source>
        <dbReference type="Proteomes" id="UP000424872"/>
    </source>
</evidence>